<evidence type="ECO:0000313" key="1">
    <source>
        <dbReference type="EMBL" id="WTZ07675.1"/>
    </source>
</evidence>
<dbReference type="Pfam" id="PF00300">
    <property type="entry name" value="His_Phos_1"/>
    <property type="match status" value="1"/>
</dbReference>
<accession>A0AAU3HU33</accession>
<name>A0AAU3HU33_9ACTN</name>
<reference evidence="1" key="1">
    <citation type="submission" date="2022-10" db="EMBL/GenBank/DDBJ databases">
        <title>The complete genomes of actinobacterial strains from the NBC collection.</title>
        <authorList>
            <person name="Joergensen T.S."/>
            <person name="Alvarez Arevalo M."/>
            <person name="Sterndorff E.B."/>
            <person name="Faurdal D."/>
            <person name="Vuksanovic O."/>
            <person name="Mourched A.-S."/>
            <person name="Charusanti P."/>
            <person name="Shaw S."/>
            <person name="Blin K."/>
            <person name="Weber T."/>
        </authorList>
    </citation>
    <scope>NUCLEOTIDE SEQUENCE</scope>
    <source>
        <strain evidence="1">NBC_01393</strain>
    </source>
</reference>
<dbReference type="AlphaFoldDB" id="A0AAU3HU33"/>
<dbReference type="InterPro" id="IPR029033">
    <property type="entry name" value="His_PPase_superfam"/>
</dbReference>
<organism evidence="1">
    <name type="scientific">Streptomyces sp. NBC_01393</name>
    <dbReference type="NCBI Taxonomy" id="2903851"/>
    <lineage>
        <taxon>Bacteria</taxon>
        <taxon>Bacillati</taxon>
        <taxon>Actinomycetota</taxon>
        <taxon>Actinomycetes</taxon>
        <taxon>Kitasatosporales</taxon>
        <taxon>Streptomycetaceae</taxon>
        <taxon>Streptomyces</taxon>
    </lineage>
</organism>
<dbReference type="SUPFAM" id="SSF53254">
    <property type="entry name" value="Phosphoglycerate mutase-like"/>
    <property type="match status" value="1"/>
</dbReference>
<gene>
    <name evidence="1" type="ORF">OG699_06460</name>
</gene>
<protein>
    <submittedName>
        <fullName evidence="1">Histidine phosphatase family protein</fullName>
    </submittedName>
</protein>
<dbReference type="EMBL" id="CP109546">
    <property type="protein sequence ID" value="WTZ07675.1"/>
    <property type="molecule type" value="Genomic_DNA"/>
</dbReference>
<sequence length="195" mass="20513">MTSRVFLISAAIGEALREARFDDGSSPVDASGLRAARSAADAGAVPAGARLWVSPTVRCRQTAEALGLEDGFESVELAPLDVGRWRGATLAEVSAKEPEAVARWLADPASAPHDGESVRAFCDRVAERLDAAAALDGRTVAVVEPEIVRALVVRALGAPEPAFWRVDVPPLTVTELSGRAGRWNVRAGRPLVGRA</sequence>
<dbReference type="Gene3D" id="3.40.50.1240">
    <property type="entry name" value="Phosphoglycerate mutase-like"/>
    <property type="match status" value="1"/>
</dbReference>
<dbReference type="SMART" id="SM00855">
    <property type="entry name" value="PGAM"/>
    <property type="match status" value="1"/>
</dbReference>
<dbReference type="InterPro" id="IPR013078">
    <property type="entry name" value="His_Pase_superF_clade-1"/>
</dbReference>
<proteinExistence type="predicted"/>